<proteinExistence type="predicted"/>
<evidence type="ECO:0000313" key="2">
    <source>
        <dbReference type="Proteomes" id="UP000018031"/>
    </source>
</evidence>
<dbReference type="EMBL" id="BAOU01000011">
    <property type="protein sequence ID" value="GAD04773.1"/>
    <property type="molecule type" value="Genomic_DNA"/>
</dbReference>
<gene>
    <name evidence="1" type="ORF">PORCRE_469</name>
</gene>
<reference evidence="2" key="1">
    <citation type="journal article" date="2013" name="Genome">
        <title>Draft Genome Sequences of Porphyromonas crevioricanis JCM 15906T and Porphyromonas cansulci JCM 13913T Isolated from a Canine Oral Cavity.</title>
        <authorList>
            <person name="Sakamoto M."/>
            <person name="Tanaka N."/>
            <person name="Shiwa Y."/>
            <person name="Yoshikawa H."/>
            <person name="Ohkuma M."/>
        </authorList>
    </citation>
    <scope>NUCLEOTIDE SEQUENCE [LARGE SCALE GENOMIC DNA]</scope>
    <source>
        <strain evidence="2">JCM 15906</strain>
    </source>
</reference>
<dbReference type="Proteomes" id="UP000018031">
    <property type="component" value="Unassembled WGS sequence"/>
</dbReference>
<comment type="caution">
    <text evidence="1">The sequence shown here is derived from an EMBL/GenBank/DDBJ whole genome shotgun (WGS) entry which is preliminary data.</text>
</comment>
<organism evidence="1 2">
    <name type="scientific">Porphyromonas crevioricanis JCM 15906</name>
    <dbReference type="NCBI Taxonomy" id="1305617"/>
    <lineage>
        <taxon>Bacteria</taxon>
        <taxon>Pseudomonadati</taxon>
        <taxon>Bacteroidota</taxon>
        <taxon>Bacteroidia</taxon>
        <taxon>Bacteroidales</taxon>
        <taxon>Porphyromonadaceae</taxon>
        <taxon>Porphyromonas</taxon>
    </lineage>
</organism>
<dbReference type="AlphaFoldDB" id="T1CNU5"/>
<reference evidence="1 2" key="2">
    <citation type="journal article" date="2013" name="Genome Announc.">
        <title>Draft Genome Sequences of Porphyromonas crevioricanis JCM 15906T and Porphyromonas cansulci JCM 13913T Isolated from a Canine Oral Cavity.</title>
        <authorList>
            <person name="Sakamoto M."/>
            <person name="Tanaka N."/>
            <person name="Shiwa Y."/>
            <person name="Yoshikawa H."/>
            <person name="Ohkuma M."/>
        </authorList>
    </citation>
    <scope>NUCLEOTIDE SEQUENCE [LARGE SCALE GENOMIC DNA]</scope>
    <source>
        <strain evidence="1 2">JCM 15906</strain>
    </source>
</reference>
<evidence type="ECO:0000313" key="1">
    <source>
        <dbReference type="EMBL" id="GAD04773.1"/>
    </source>
</evidence>
<accession>T1CNU5</accession>
<name>T1CNU5_9PORP</name>
<protein>
    <submittedName>
        <fullName evidence="1">Uncharacterized protein</fullName>
    </submittedName>
</protein>
<sequence length="43" mass="4935">MLSSSDNPCSLRYIITSLQPIERESPLSGYVENLLVFRPCFEE</sequence>